<feature type="region of interest" description="Disordered" evidence="2">
    <location>
        <begin position="149"/>
        <end position="182"/>
    </location>
</feature>
<evidence type="ECO:0000313" key="3">
    <source>
        <dbReference type="EMBL" id="QEK15445.1"/>
    </source>
</evidence>
<dbReference type="RefSeq" id="WP_148883365.1">
    <property type="nucleotide sequence ID" value="NZ_CP041932.1"/>
</dbReference>
<evidence type="ECO:0000256" key="2">
    <source>
        <dbReference type="SAM" id="MobiDB-lite"/>
    </source>
</evidence>
<dbReference type="EMBL" id="CP041932">
    <property type="protein sequence ID" value="QEK15445.1"/>
    <property type="molecule type" value="Genomic_DNA"/>
</dbReference>
<accession>A0A5C0SLY7</accession>
<dbReference type="GeneID" id="41610290"/>
<reference evidence="3 4" key="1">
    <citation type="submission" date="2019-07" db="EMBL/GenBank/DDBJ databases">
        <title>Complete genome of Thermococcus acidophilus.</title>
        <authorList>
            <person name="Li X."/>
        </authorList>
    </citation>
    <scope>NUCLEOTIDE SEQUENCE [LARGE SCALE GENOMIC DNA]</scope>
    <source>
        <strain evidence="3 4">SY113</strain>
    </source>
</reference>
<sequence length="182" mass="21040">MEKRMISLTFLILLLSVSFVLAGDPQTPPQQSFQALNNEIAECEANLSLLQQQLQELNQTLENVTRERDYYRTLYENMTVNVTNLELIQIKQNITILNQQIQQLNVSISTLERKTENILLKMWHLELGFGALVSVTLIETFVKVANEYKKRKEKKDEKPKASQSGENVAKKENKNEGDRKEE</sequence>
<dbReference type="Proteomes" id="UP000322631">
    <property type="component" value="Chromosome"/>
</dbReference>
<evidence type="ECO:0000313" key="4">
    <source>
        <dbReference type="Proteomes" id="UP000322631"/>
    </source>
</evidence>
<dbReference type="AlphaFoldDB" id="A0A5C0SLY7"/>
<keyword evidence="4" id="KW-1185">Reference proteome</keyword>
<proteinExistence type="predicted"/>
<name>A0A5C0SLY7_9EURY</name>
<gene>
    <name evidence="3" type="ORF">FPV09_10505</name>
</gene>
<feature type="compositionally biased region" description="Basic and acidic residues" evidence="2">
    <location>
        <begin position="149"/>
        <end position="160"/>
    </location>
</feature>
<protein>
    <submittedName>
        <fullName evidence="3">Uncharacterized protein</fullName>
    </submittedName>
</protein>
<organism evidence="3 4">
    <name type="scientific">Thermococcus aciditolerans</name>
    <dbReference type="NCBI Taxonomy" id="2598455"/>
    <lineage>
        <taxon>Archaea</taxon>
        <taxon>Methanobacteriati</taxon>
        <taxon>Methanobacteriota</taxon>
        <taxon>Thermococci</taxon>
        <taxon>Thermococcales</taxon>
        <taxon>Thermococcaceae</taxon>
        <taxon>Thermococcus</taxon>
    </lineage>
</organism>
<dbReference type="KEGG" id="them:FPV09_10505"/>
<keyword evidence="1" id="KW-0175">Coiled coil</keyword>
<evidence type="ECO:0000256" key="1">
    <source>
        <dbReference type="SAM" id="Coils"/>
    </source>
</evidence>
<feature type="coiled-coil region" evidence="1">
    <location>
        <begin position="33"/>
        <end position="114"/>
    </location>
</feature>
<feature type="compositionally biased region" description="Basic and acidic residues" evidence="2">
    <location>
        <begin position="168"/>
        <end position="182"/>
    </location>
</feature>